<dbReference type="PANTHER" id="PTHR43453">
    <property type="entry name" value="RRNA METHYLASE-LIKE"/>
    <property type="match status" value="1"/>
</dbReference>
<dbReference type="AlphaFoldDB" id="A0AAV9IQJ9"/>
<dbReference type="InterPro" id="IPR033671">
    <property type="entry name" value="TrmH"/>
</dbReference>
<keyword evidence="1" id="KW-0820">tRNA-binding</keyword>
<dbReference type="InterPro" id="IPR029026">
    <property type="entry name" value="tRNA_m1G_MTases_N"/>
</dbReference>
<evidence type="ECO:0000259" key="7">
    <source>
        <dbReference type="Pfam" id="PF00588"/>
    </source>
</evidence>
<gene>
    <name evidence="8" type="ORF">CDCA_CDCA01G0434</name>
</gene>
<feature type="domain" description="tRNA/rRNA methyltransferase SpoU type" evidence="7">
    <location>
        <begin position="190"/>
        <end position="293"/>
    </location>
</feature>
<dbReference type="InterPro" id="IPR029028">
    <property type="entry name" value="Alpha/beta_knot_MTases"/>
</dbReference>
<evidence type="ECO:0000313" key="9">
    <source>
        <dbReference type="Proteomes" id="UP001301350"/>
    </source>
</evidence>
<proteinExistence type="predicted"/>
<dbReference type="SUPFAM" id="SSF75217">
    <property type="entry name" value="alpha/beta knot"/>
    <property type="match status" value="1"/>
</dbReference>
<organism evidence="8 9">
    <name type="scientific">Cyanidium caldarium</name>
    <name type="common">Red alga</name>
    <dbReference type="NCBI Taxonomy" id="2771"/>
    <lineage>
        <taxon>Eukaryota</taxon>
        <taxon>Rhodophyta</taxon>
        <taxon>Bangiophyceae</taxon>
        <taxon>Cyanidiales</taxon>
        <taxon>Cyanidiaceae</taxon>
        <taxon>Cyanidium</taxon>
    </lineage>
</organism>
<dbReference type="PANTHER" id="PTHR43453:SF1">
    <property type="entry name" value="TRNA_RRNA METHYLTRANSFERASE SPOU TYPE DOMAIN-CONTAINING PROTEIN"/>
    <property type="match status" value="1"/>
</dbReference>
<dbReference type="Gene3D" id="3.40.1280.10">
    <property type="match status" value="1"/>
</dbReference>
<dbReference type="GO" id="GO:0000049">
    <property type="term" value="F:tRNA binding"/>
    <property type="evidence" value="ECO:0007669"/>
    <property type="project" value="UniProtKB-KW"/>
</dbReference>
<name>A0AAV9IQJ9_CYACA</name>
<evidence type="ECO:0000256" key="4">
    <source>
        <dbReference type="ARBA" id="ARBA00022691"/>
    </source>
</evidence>
<reference evidence="8 9" key="1">
    <citation type="submission" date="2022-07" db="EMBL/GenBank/DDBJ databases">
        <title>Genome-wide signatures of adaptation to extreme environments.</title>
        <authorList>
            <person name="Cho C.H."/>
            <person name="Yoon H.S."/>
        </authorList>
    </citation>
    <scope>NUCLEOTIDE SEQUENCE [LARGE SCALE GENOMIC DNA]</scope>
    <source>
        <strain evidence="8 9">DBV 063 E5</strain>
    </source>
</reference>
<dbReference type="Proteomes" id="UP001301350">
    <property type="component" value="Unassembled WGS sequence"/>
</dbReference>
<keyword evidence="3" id="KW-0808">Transferase</keyword>
<dbReference type="EMBL" id="JANCYW010000001">
    <property type="protein sequence ID" value="KAK4534409.1"/>
    <property type="molecule type" value="Genomic_DNA"/>
</dbReference>
<evidence type="ECO:0000256" key="6">
    <source>
        <dbReference type="ARBA" id="ARBA00022884"/>
    </source>
</evidence>
<evidence type="ECO:0000256" key="3">
    <source>
        <dbReference type="ARBA" id="ARBA00022679"/>
    </source>
</evidence>
<evidence type="ECO:0000256" key="1">
    <source>
        <dbReference type="ARBA" id="ARBA00022555"/>
    </source>
</evidence>
<keyword evidence="9" id="KW-1185">Reference proteome</keyword>
<keyword evidence="5" id="KW-0819">tRNA processing</keyword>
<dbReference type="InterPro" id="IPR001537">
    <property type="entry name" value="SpoU_MeTrfase"/>
</dbReference>
<keyword evidence="4" id="KW-0949">S-adenosyl-L-methionine</keyword>
<sequence>MESSRRRIPQAYGMGSVSLPAWSSAVRARVSVRRWRGSRGGVGGLRCQMLRSASGGRRHAARMSTGAVDAKRFGEVEVLTAEQWAEQLTRQGVLEAGSRTHRLFCGLSDARAGRMVRALSARTRCVTALLDGVHGVHNLAAVCRSCEAFGVQEVHFVPEQIEASVEDGTEPRRRVRRSRNRFLARFNEAVSSEVSRGAHRWLSMRVHDTPEEAVRSLKQHQYTVCVSSLEGGTAVPLHELDWAAPALRRVAFVFGNEGSGVSRAMHDAADLLFTIPMVGFVESLNLSVATATTLAHATAALRQAQPTLYPLTVDERRAVLQHWLWGDMAKGEE</sequence>
<evidence type="ECO:0000313" key="8">
    <source>
        <dbReference type="EMBL" id="KAK4534409.1"/>
    </source>
</evidence>
<comment type="caution">
    <text evidence="8">The sequence shown here is derived from an EMBL/GenBank/DDBJ whole genome shotgun (WGS) entry which is preliminary data.</text>
</comment>
<keyword evidence="2" id="KW-0489">Methyltransferase</keyword>
<accession>A0AAV9IQJ9</accession>
<dbReference type="CDD" id="cd18092">
    <property type="entry name" value="SpoU-like_TrmH"/>
    <property type="match status" value="1"/>
</dbReference>
<dbReference type="Pfam" id="PF00588">
    <property type="entry name" value="SpoU_methylase"/>
    <property type="match status" value="1"/>
</dbReference>
<evidence type="ECO:0000256" key="5">
    <source>
        <dbReference type="ARBA" id="ARBA00022694"/>
    </source>
</evidence>
<dbReference type="GO" id="GO:0008173">
    <property type="term" value="F:RNA methyltransferase activity"/>
    <property type="evidence" value="ECO:0007669"/>
    <property type="project" value="InterPro"/>
</dbReference>
<keyword evidence="6" id="KW-0694">RNA-binding</keyword>
<protein>
    <recommendedName>
        <fullName evidence="7">tRNA/rRNA methyltransferase SpoU type domain-containing protein</fullName>
    </recommendedName>
</protein>
<dbReference type="GO" id="GO:0002938">
    <property type="term" value="P:tRNA guanine ribose methylation"/>
    <property type="evidence" value="ECO:0007669"/>
    <property type="project" value="TreeGrafter"/>
</dbReference>
<evidence type="ECO:0000256" key="2">
    <source>
        <dbReference type="ARBA" id="ARBA00022603"/>
    </source>
</evidence>